<keyword evidence="2" id="KW-0472">Membrane</keyword>
<organism evidence="3 4">
    <name type="scientific">Brassica napus</name>
    <name type="common">Rape</name>
    <dbReference type="NCBI Taxonomy" id="3708"/>
    <lineage>
        <taxon>Eukaryota</taxon>
        <taxon>Viridiplantae</taxon>
        <taxon>Streptophyta</taxon>
        <taxon>Embryophyta</taxon>
        <taxon>Tracheophyta</taxon>
        <taxon>Spermatophyta</taxon>
        <taxon>Magnoliopsida</taxon>
        <taxon>eudicotyledons</taxon>
        <taxon>Gunneridae</taxon>
        <taxon>Pentapetalae</taxon>
        <taxon>rosids</taxon>
        <taxon>malvids</taxon>
        <taxon>Brassicales</taxon>
        <taxon>Brassicaceae</taxon>
        <taxon>Brassiceae</taxon>
        <taxon>Brassica</taxon>
    </lineage>
</organism>
<comment type="caution">
    <text evidence="3">The sequence shown here is derived from an EMBL/GenBank/DDBJ whole genome shotgun (WGS) entry which is preliminary data.</text>
</comment>
<keyword evidence="2" id="KW-0812">Transmembrane</keyword>
<keyword evidence="4" id="KW-1185">Reference proteome</keyword>
<sequence length="593" mass="68794">MQCYTNEEALASLFINVSTSSFLLLLLLYSAVLLLLKFFHFIGGYPLLQRSEDEYDSAAWLSDEEEEEEEEEGEEFKMSCNTSYHVVTRDQKQNHLIADIEDDGESLVFYNNNYKSVTNNRHKEEYMNVHQTHEQEDEDDQDSNVSSADEHFSSANVSPYRSESSVEEEDNGVEDLHDVRYDHDNDEEEIEGVSQYDVVEDLVRKRPDRSIRGPSPLQSGLVFNDKSYNGGYVSNGGIKNDVVEIHPSMGFATREIKTEEVLEEEEEEERGKIFGESCTNGSTSKSSSEWRNSLKTDDPFSSSSRRSCPKWESYTVFQKYDEEMTFLTRISAQKLQESETLKSIMVEPRSISERIVHKLSSNVHKRKQQNTSSNAPRPNPYVELESAYVAQICITWEALSWNYKSFERKRSSTQRISFNDIGCPAAIADQFRTFHILLQRYVENEPYENGRRPEIYARMRTLAPKLLLVPEYHADKEKPCQKIIKAFFGRTKRGSVDPTLVHLMKKVNTKKKTKLKEIRKGGKYMKKKKMSIEEEMEILMGLIDLKVVSRVLRMNEMNEEKLHWCEEKMSKVKIIQDGKAFQRDSTPLFFPPH</sequence>
<protein>
    <recommendedName>
        <fullName evidence="5">Ribosomal protein L34Ae</fullName>
    </recommendedName>
</protein>
<feature type="compositionally biased region" description="Polar residues" evidence="1">
    <location>
        <begin position="143"/>
        <end position="163"/>
    </location>
</feature>
<dbReference type="PANTHER" id="PTHR46702:SF2">
    <property type="entry name" value="DNA LIGASE (DUF1666)"/>
    <property type="match status" value="1"/>
</dbReference>
<keyword evidence="2" id="KW-1133">Transmembrane helix</keyword>
<dbReference type="InterPro" id="IPR012870">
    <property type="entry name" value="DUF1666"/>
</dbReference>
<evidence type="ECO:0000313" key="3">
    <source>
        <dbReference type="EMBL" id="KAH0920085.1"/>
    </source>
</evidence>
<evidence type="ECO:0000256" key="1">
    <source>
        <dbReference type="SAM" id="MobiDB-lite"/>
    </source>
</evidence>
<evidence type="ECO:0000256" key="2">
    <source>
        <dbReference type="SAM" id="Phobius"/>
    </source>
</evidence>
<accession>A0ABQ8CSM3</accession>
<dbReference type="Proteomes" id="UP000824890">
    <property type="component" value="Unassembled WGS sequence"/>
</dbReference>
<evidence type="ECO:0000313" key="4">
    <source>
        <dbReference type="Proteomes" id="UP000824890"/>
    </source>
</evidence>
<gene>
    <name evidence="3" type="ORF">HID58_027745</name>
</gene>
<feature type="compositionally biased region" description="Low complexity" evidence="1">
    <location>
        <begin position="277"/>
        <end position="287"/>
    </location>
</feature>
<dbReference type="EMBL" id="JAGKQM010000007">
    <property type="protein sequence ID" value="KAH0920085.1"/>
    <property type="molecule type" value="Genomic_DNA"/>
</dbReference>
<evidence type="ECO:0008006" key="5">
    <source>
        <dbReference type="Google" id="ProtNLM"/>
    </source>
</evidence>
<feature type="region of interest" description="Disordered" evidence="1">
    <location>
        <begin position="130"/>
        <end position="174"/>
    </location>
</feature>
<dbReference type="Pfam" id="PF07891">
    <property type="entry name" value="DUF1666"/>
    <property type="match status" value="1"/>
</dbReference>
<feature type="region of interest" description="Disordered" evidence="1">
    <location>
        <begin position="260"/>
        <end position="307"/>
    </location>
</feature>
<proteinExistence type="predicted"/>
<dbReference type="PANTHER" id="PTHR46702">
    <property type="entry name" value="DNA LIGASE (DUF1666)-RELATED"/>
    <property type="match status" value="1"/>
</dbReference>
<name>A0ABQ8CSM3_BRANA</name>
<reference evidence="3 4" key="1">
    <citation type="submission" date="2021-05" db="EMBL/GenBank/DDBJ databases">
        <title>Genome Assembly of Synthetic Allotetraploid Brassica napus Reveals Homoeologous Exchanges between Subgenomes.</title>
        <authorList>
            <person name="Davis J.T."/>
        </authorList>
    </citation>
    <scope>NUCLEOTIDE SEQUENCE [LARGE SCALE GENOMIC DNA]</scope>
    <source>
        <strain evidence="4">cv. Da-Ae</strain>
        <tissue evidence="3">Seedling</tissue>
    </source>
</reference>
<feature type="transmembrane region" description="Helical" evidence="2">
    <location>
        <begin position="22"/>
        <end position="42"/>
    </location>
</feature>